<dbReference type="InterPro" id="IPR039959">
    <property type="entry name" value="Fimbrin/Plastin"/>
</dbReference>
<dbReference type="PANTHER" id="PTHR19961:SF18">
    <property type="entry name" value="FI19014P1"/>
    <property type="match status" value="1"/>
</dbReference>
<dbReference type="CDD" id="cd21292">
    <property type="entry name" value="CH_PLS_rpt1"/>
    <property type="match status" value="1"/>
</dbReference>
<comment type="caution">
    <text evidence="6">The sequence shown here is derived from an EMBL/GenBank/DDBJ whole genome shotgun (WGS) entry which is preliminary data.</text>
</comment>
<evidence type="ECO:0000313" key="7">
    <source>
        <dbReference type="Proteomes" id="UP000653454"/>
    </source>
</evidence>
<dbReference type="GO" id="GO:0032432">
    <property type="term" value="C:actin filament bundle"/>
    <property type="evidence" value="ECO:0007669"/>
    <property type="project" value="TreeGrafter"/>
</dbReference>
<dbReference type="Proteomes" id="UP000653454">
    <property type="component" value="Unassembled WGS sequence"/>
</dbReference>
<sequence length="274" mass="30623">MSDNAKLTEEERAEIREQFAQIDTSGNGYIDLKELKEALDSVGYKIPQWKVRCMIEEYNDSGSRRARNAVNGNVNGDATSNNGISLHEFEELCASLKQQQVASTFKQAVSKKENLEHLGGMSEASSDGTTHSVRMEEQMAFSGWINSNLELDPDLRHLLPIDPEGKQLYEKLKDGLILCKVINHSCPDTIDERAINKKNLTLYTKHENLTLALVSSQAIGCNIVNIDAHDLAKGKPHLVLGLLWQIIRIGLFNQITLEHCPGLTELLNDEESRP</sequence>
<dbReference type="InterPro" id="IPR001715">
    <property type="entry name" value="CH_dom"/>
</dbReference>
<keyword evidence="1" id="KW-0677">Repeat</keyword>
<dbReference type="InterPro" id="IPR018247">
    <property type="entry name" value="EF_Hand_1_Ca_BS"/>
</dbReference>
<dbReference type="Pfam" id="PF00307">
    <property type="entry name" value="CH"/>
    <property type="match status" value="1"/>
</dbReference>
<dbReference type="Gene3D" id="1.10.418.10">
    <property type="entry name" value="Calponin-like domain"/>
    <property type="match status" value="1"/>
</dbReference>
<dbReference type="PROSITE" id="PS50021">
    <property type="entry name" value="CH"/>
    <property type="match status" value="1"/>
</dbReference>
<dbReference type="GO" id="GO:0051639">
    <property type="term" value="P:actin filament network formation"/>
    <property type="evidence" value="ECO:0007669"/>
    <property type="project" value="TreeGrafter"/>
</dbReference>
<proteinExistence type="predicted"/>
<organism evidence="6 7">
    <name type="scientific">Plutella xylostella</name>
    <name type="common">Diamondback moth</name>
    <name type="synonym">Plutella maculipennis</name>
    <dbReference type="NCBI Taxonomy" id="51655"/>
    <lineage>
        <taxon>Eukaryota</taxon>
        <taxon>Metazoa</taxon>
        <taxon>Ecdysozoa</taxon>
        <taxon>Arthropoda</taxon>
        <taxon>Hexapoda</taxon>
        <taxon>Insecta</taxon>
        <taxon>Pterygota</taxon>
        <taxon>Neoptera</taxon>
        <taxon>Endopterygota</taxon>
        <taxon>Lepidoptera</taxon>
        <taxon>Glossata</taxon>
        <taxon>Ditrysia</taxon>
        <taxon>Yponomeutoidea</taxon>
        <taxon>Plutellidae</taxon>
        <taxon>Plutella</taxon>
    </lineage>
</organism>
<dbReference type="PROSITE" id="PS00018">
    <property type="entry name" value="EF_HAND_1"/>
    <property type="match status" value="1"/>
</dbReference>
<evidence type="ECO:0000256" key="2">
    <source>
        <dbReference type="ARBA" id="ARBA00022837"/>
    </source>
</evidence>
<dbReference type="Pfam" id="PF13405">
    <property type="entry name" value="EF-hand_6"/>
    <property type="match status" value="1"/>
</dbReference>
<protein>
    <submittedName>
        <fullName evidence="6">(diamondback moth) hypothetical protein</fullName>
    </submittedName>
</protein>
<dbReference type="SMART" id="SM00033">
    <property type="entry name" value="CH"/>
    <property type="match status" value="1"/>
</dbReference>
<dbReference type="AlphaFoldDB" id="A0A8S4E4D2"/>
<keyword evidence="7" id="KW-1185">Reference proteome</keyword>
<dbReference type="PANTHER" id="PTHR19961">
    <property type="entry name" value="FIMBRIN/PLASTIN"/>
    <property type="match status" value="1"/>
</dbReference>
<dbReference type="Gene3D" id="1.10.238.10">
    <property type="entry name" value="EF-hand"/>
    <property type="match status" value="1"/>
</dbReference>
<dbReference type="SUPFAM" id="SSF47576">
    <property type="entry name" value="Calponin-homology domain, CH-domain"/>
    <property type="match status" value="1"/>
</dbReference>
<evidence type="ECO:0000313" key="6">
    <source>
        <dbReference type="EMBL" id="CAG9109252.1"/>
    </source>
</evidence>
<dbReference type="InterPro" id="IPR036872">
    <property type="entry name" value="CH_dom_sf"/>
</dbReference>
<feature type="domain" description="Calponin-homology (CH)" evidence="4">
    <location>
        <begin position="135"/>
        <end position="251"/>
    </location>
</feature>
<name>A0A8S4E4D2_PLUXY</name>
<dbReference type="InterPro" id="IPR011992">
    <property type="entry name" value="EF-hand-dom_pair"/>
</dbReference>
<reference evidence="6" key="1">
    <citation type="submission" date="2020-11" db="EMBL/GenBank/DDBJ databases">
        <authorList>
            <person name="Whiteford S."/>
        </authorList>
    </citation>
    <scope>NUCLEOTIDE SEQUENCE</scope>
</reference>
<dbReference type="GO" id="GO:0005509">
    <property type="term" value="F:calcium ion binding"/>
    <property type="evidence" value="ECO:0007669"/>
    <property type="project" value="InterPro"/>
</dbReference>
<dbReference type="FunFam" id="1.10.418.10:FF:000071">
    <property type="entry name" value="plastin-1 isoform X1"/>
    <property type="match status" value="1"/>
</dbReference>
<dbReference type="InterPro" id="IPR002048">
    <property type="entry name" value="EF_hand_dom"/>
</dbReference>
<dbReference type="GO" id="GO:0005737">
    <property type="term" value="C:cytoplasm"/>
    <property type="evidence" value="ECO:0007669"/>
    <property type="project" value="TreeGrafter"/>
</dbReference>
<keyword evidence="3" id="KW-0009">Actin-binding</keyword>
<dbReference type="SUPFAM" id="SSF47473">
    <property type="entry name" value="EF-hand"/>
    <property type="match status" value="1"/>
</dbReference>
<dbReference type="GO" id="GO:0051017">
    <property type="term" value="P:actin filament bundle assembly"/>
    <property type="evidence" value="ECO:0007669"/>
    <property type="project" value="InterPro"/>
</dbReference>
<dbReference type="GO" id="GO:0005884">
    <property type="term" value="C:actin filament"/>
    <property type="evidence" value="ECO:0007669"/>
    <property type="project" value="TreeGrafter"/>
</dbReference>
<dbReference type="FunFam" id="1.10.238.10:FF:000263">
    <property type="entry name" value="plastin-1 isoform X2"/>
    <property type="match status" value="1"/>
</dbReference>
<accession>A0A8S4E4D2</accession>
<dbReference type="SMART" id="SM00054">
    <property type="entry name" value="EFh"/>
    <property type="match status" value="1"/>
</dbReference>
<dbReference type="EMBL" id="CAJHNJ030000011">
    <property type="protein sequence ID" value="CAG9109252.1"/>
    <property type="molecule type" value="Genomic_DNA"/>
</dbReference>
<evidence type="ECO:0000259" key="5">
    <source>
        <dbReference type="PROSITE" id="PS50222"/>
    </source>
</evidence>
<evidence type="ECO:0000256" key="3">
    <source>
        <dbReference type="ARBA" id="ARBA00023203"/>
    </source>
</evidence>
<keyword evidence="2" id="KW-0106">Calcium</keyword>
<dbReference type="GO" id="GO:0051015">
    <property type="term" value="F:actin filament binding"/>
    <property type="evidence" value="ECO:0007669"/>
    <property type="project" value="InterPro"/>
</dbReference>
<dbReference type="PROSITE" id="PS50222">
    <property type="entry name" value="EF_HAND_2"/>
    <property type="match status" value="1"/>
</dbReference>
<evidence type="ECO:0000256" key="1">
    <source>
        <dbReference type="ARBA" id="ARBA00022737"/>
    </source>
</evidence>
<dbReference type="CDD" id="cd00051">
    <property type="entry name" value="EFh"/>
    <property type="match status" value="1"/>
</dbReference>
<evidence type="ECO:0000259" key="4">
    <source>
        <dbReference type="PROSITE" id="PS50021"/>
    </source>
</evidence>
<feature type="domain" description="EF-hand" evidence="5">
    <location>
        <begin position="10"/>
        <end position="45"/>
    </location>
</feature>
<gene>
    <name evidence="6" type="ORF">PLXY2_LOCUS4208</name>
</gene>